<protein>
    <recommendedName>
        <fullName evidence="4">Oligosaccharide repeat unit polymerase</fullName>
    </recommendedName>
</protein>
<feature type="transmembrane region" description="Helical" evidence="1">
    <location>
        <begin position="121"/>
        <end position="138"/>
    </location>
</feature>
<organism evidence="2 3">
    <name type="scientific">Salegentibacter maritimus</name>
    <dbReference type="NCBI Taxonomy" id="2794347"/>
    <lineage>
        <taxon>Bacteria</taxon>
        <taxon>Pseudomonadati</taxon>
        <taxon>Bacteroidota</taxon>
        <taxon>Flavobacteriia</taxon>
        <taxon>Flavobacteriales</taxon>
        <taxon>Flavobacteriaceae</taxon>
        <taxon>Salegentibacter</taxon>
    </lineage>
</organism>
<evidence type="ECO:0000256" key="1">
    <source>
        <dbReference type="SAM" id="Phobius"/>
    </source>
</evidence>
<name>A0ABS0TEX1_9FLAO</name>
<dbReference type="EMBL" id="JAEHNY010000004">
    <property type="protein sequence ID" value="MBI6119537.1"/>
    <property type="molecule type" value="Genomic_DNA"/>
</dbReference>
<feature type="transmembrane region" description="Helical" evidence="1">
    <location>
        <begin position="387"/>
        <end position="415"/>
    </location>
</feature>
<comment type="caution">
    <text evidence="2">The sequence shown here is derived from an EMBL/GenBank/DDBJ whole genome shotgun (WGS) entry which is preliminary data.</text>
</comment>
<feature type="transmembrane region" description="Helical" evidence="1">
    <location>
        <begin position="215"/>
        <end position="233"/>
    </location>
</feature>
<keyword evidence="1" id="KW-0472">Membrane</keyword>
<feature type="transmembrane region" description="Helical" evidence="1">
    <location>
        <begin position="158"/>
        <end position="181"/>
    </location>
</feature>
<gene>
    <name evidence="2" type="ORF">I6U50_05830</name>
</gene>
<proteinExistence type="predicted"/>
<evidence type="ECO:0000313" key="2">
    <source>
        <dbReference type="EMBL" id="MBI6119537.1"/>
    </source>
</evidence>
<sequence length="420" mass="49232">MDLVISLSKLFLGISFFYSVLSVFQLIRKNHLSGYLIVLPIIYLFYVIPLFTDWLFNLQFDSYWYIKQALQDSSTQVIYNFYIGAFVLVFTFLARYKRSFGEDNYFLSGFSLIRIYNKYKLIIWLIIVSPLLAVFISGNPSYYLTYSIFKSDMEAPPLHILVTKFCFLGVLFSALVISVLGLKEKEKLTGSNLPLRVLLYFFTFSAIWIHGKRSIVAIFFAALFIMFFITKLYNGKRILKRLVLFVFFFIGFNSFYGKNISNDFSETYKRLRMDYSRDYSVKFSIYNDLIIERNILPNQFDSYIFNVLQFVPRSYWEEKPYPYAVYFTNAVFGDFGSYHLYGWGFTTNIIAEAISNLGSFGFLIAPLIIIIILHFESKSRNAIFKLLSIVIAVLLFVLQPASFAIIIVFYMILFLKKQYR</sequence>
<dbReference type="RefSeq" id="WP_193711580.1">
    <property type="nucleotide sequence ID" value="NZ_JAEHNY010000004.1"/>
</dbReference>
<feature type="transmembrane region" description="Helical" evidence="1">
    <location>
        <begin position="238"/>
        <end position="256"/>
    </location>
</feature>
<feature type="transmembrane region" description="Helical" evidence="1">
    <location>
        <begin position="34"/>
        <end position="56"/>
    </location>
</feature>
<reference evidence="2 3" key="1">
    <citation type="submission" date="2020-12" db="EMBL/GenBank/DDBJ databases">
        <title>Salegentibacter orientalis sp. nov., isolated from costal sediment.</title>
        <authorList>
            <person name="Lian F.-B."/>
        </authorList>
    </citation>
    <scope>NUCLEOTIDE SEQUENCE [LARGE SCALE GENOMIC DNA]</scope>
    <source>
        <strain evidence="2 3">F60176</strain>
    </source>
</reference>
<keyword evidence="1" id="KW-1133">Transmembrane helix</keyword>
<feature type="transmembrane region" description="Helical" evidence="1">
    <location>
        <begin position="76"/>
        <end position="94"/>
    </location>
</feature>
<feature type="transmembrane region" description="Helical" evidence="1">
    <location>
        <begin position="6"/>
        <end position="27"/>
    </location>
</feature>
<keyword evidence="3" id="KW-1185">Reference proteome</keyword>
<accession>A0ABS0TEX1</accession>
<feature type="transmembrane region" description="Helical" evidence="1">
    <location>
        <begin position="323"/>
        <end position="341"/>
    </location>
</feature>
<evidence type="ECO:0008006" key="4">
    <source>
        <dbReference type="Google" id="ProtNLM"/>
    </source>
</evidence>
<evidence type="ECO:0000313" key="3">
    <source>
        <dbReference type="Proteomes" id="UP000635665"/>
    </source>
</evidence>
<keyword evidence="1" id="KW-0812">Transmembrane</keyword>
<feature type="transmembrane region" description="Helical" evidence="1">
    <location>
        <begin position="353"/>
        <end position="375"/>
    </location>
</feature>
<feature type="transmembrane region" description="Helical" evidence="1">
    <location>
        <begin position="193"/>
        <end position="209"/>
    </location>
</feature>
<dbReference type="Proteomes" id="UP000635665">
    <property type="component" value="Unassembled WGS sequence"/>
</dbReference>